<gene>
    <name evidence="5" type="ORF">SAMN04488554_3847</name>
</gene>
<feature type="domain" description="Glycosyl transferase family 1" evidence="3">
    <location>
        <begin position="217"/>
        <end position="380"/>
    </location>
</feature>
<organism evidence="5 6">
    <name type="scientific">Ruania alba</name>
    <dbReference type="NCBI Taxonomy" id="648782"/>
    <lineage>
        <taxon>Bacteria</taxon>
        <taxon>Bacillati</taxon>
        <taxon>Actinomycetota</taxon>
        <taxon>Actinomycetes</taxon>
        <taxon>Micrococcales</taxon>
        <taxon>Ruaniaceae</taxon>
        <taxon>Ruania</taxon>
    </lineage>
</organism>
<keyword evidence="6" id="KW-1185">Reference proteome</keyword>
<evidence type="ECO:0000313" key="6">
    <source>
        <dbReference type="Proteomes" id="UP000199220"/>
    </source>
</evidence>
<keyword evidence="2 5" id="KW-0808">Transferase</keyword>
<feature type="domain" description="Glycosyltransferase subfamily 4-like N-terminal" evidence="4">
    <location>
        <begin position="23"/>
        <end position="206"/>
    </location>
</feature>
<keyword evidence="1" id="KW-0328">Glycosyltransferase</keyword>
<dbReference type="SUPFAM" id="SSF53756">
    <property type="entry name" value="UDP-Glycosyltransferase/glycogen phosphorylase"/>
    <property type="match status" value="1"/>
</dbReference>
<dbReference type="GO" id="GO:0016757">
    <property type="term" value="F:glycosyltransferase activity"/>
    <property type="evidence" value="ECO:0007669"/>
    <property type="project" value="UniProtKB-KW"/>
</dbReference>
<dbReference type="InterPro" id="IPR028098">
    <property type="entry name" value="Glyco_trans_4-like_N"/>
</dbReference>
<dbReference type="PANTHER" id="PTHR12526">
    <property type="entry name" value="GLYCOSYLTRANSFERASE"/>
    <property type="match status" value="1"/>
</dbReference>
<accession>A0A1H5N3J8</accession>
<evidence type="ECO:0000313" key="5">
    <source>
        <dbReference type="EMBL" id="SEE95451.1"/>
    </source>
</evidence>
<dbReference type="STRING" id="648782.SAMN04488554_3847"/>
<dbReference type="InterPro" id="IPR001296">
    <property type="entry name" value="Glyco_trans_1"/>
</dbReference>
<dbReference type="OrthoDB" id="506201at2"/>
<evidence type="ECO:0000256" key="2">
    <source>
        <dbReference type="ARBA" id="ARBA00022679"/>
    </source>
</evidence>
<dbReference type="Pfam" id="PF00534">
    <property type="entry name" value="Glycos_transf_1"/>
    <property type="match status" value="1"/>
</dbReference>
<dbReference type="Proteomes" id="UP000199220">
    <property type="component" value="Unassembled WGS sequence"/>
</dbReference>
<reference evidence="6" key="1">
    <citation type="submission" date="2016-10" db="EMBL/GenBank/DDBJ databases">
        <authorList>
            <person name="Varghese N."/>
            <person name="Submissions S."/>
        </authorList>
    </citation>
    <scope>NUCLEOTIDE SEQUENCE [LARGE SCALE GENOMIC DNA]</scope>
    <source>
        <strain evidence="6">DSM 21368</strain>
    </source>
</reference>
<proteinExistence type="predicted"/>
<dbReference type="AlphaFoldDB" id="A0A1H5N3J8"/>
<evidence type="ECO:0000256" key="1">
    <source>
        <dbReference type="ARBA" id="ARBA00022676"/>
    </source>
</evidence>
<name>A0A1H5N3J8_9MICO</name>
<dbReference type="Gene3D" id="3.40.50.2000">
    <property type="entry name" value="Glycogen Phosphorylase B"/>
    <property type="match status" value="2"/>
</dbReference>
<sequence length="416" mass="45600">MSLHERGEPRIGYVLKMYPRFSETFILNEVLALEDLGVDLEIFSLRPPADGRFHEALAQVHAPVSYLPHHLRSAELWRVFGRARSSIPDLFAHLDDLLDASPDEAAAAVELAVQVRHRAITHLHAHFGSVATTVARLAARITGIGYSFTAHAKDIFHEEVDHADLRRKLAEAEFVVTVSDYNLRYLQERFGADADRVVRIYNGLDLRSFAYRPRTGEAELVVVAVGRLVEKKGFVHLIDAIAILAHQGAPMRLEIAGTGPEEAALRARVEEHGLNERVTFHGPLPQHQVADLLARAAVFAAPCVIGSDGNRDGLPTVVLEALALGTPCVATPVTGMSEAVLNDQTGLLVPEADPDALAGALQRLLDDTPSARRFAEAGRRLVEDRFDARRNAGELRRLMAAHHQRPIGAEAKVGVR</sequence>
<dbReference type="EMBL" id="FNTX01000002">
    <property type="protein sequence ID" value="SEE95451.1"/>
    <property type="molecule type" value="Genomic_DNA"/>
</dbReference>
<evidence type="ECO:0000259" key="3">
    <source>
        <dbReference type="Pfam" id="PF00534"/>
    </source>
</evidence>
<dbReference type="Pfam" id="PF13439">
    <property type="entry name" value="Glyco_transf_4"/>
    <property type="match status" value="1"/>
</dbReference>
<dbReference type="RefSeq" id="WP_089774750.1">
    <property type="nucleotide sequence ID" value="NZ_FNTX01000002.1"/>
</dbReference>
<evidence type="ECO:0000259" key="4">
    <source>
        <dbReference type="Pfam" id="PF13439"/>
    </source>
</evidence>
<protein>
    <submittedName>
        <fullName evidence="5">Glycosyltransferase involved in cell wall bisynthesis</fullName>
    </submittedName>
</protein>